<dbReference type="PANTHER" id="PTHR23502:SF29">
    <property type="entry name" value="TRANSPORTER, PUTATIVE (AFU_ORTHOLOGUE AFUA_6G06680)-RELATED"/>
    <property type="match status" value="1"/>
</dbReference>
<feature type="transmembrane region" description="Helical" evidence="6">
    <location>
        <begin position="167"/>
        <end position="190"/>
    </location>
</feature>
<keyword evidence="3 6" id="KW-1133">Transmembrane helix</keyword>
<feature type="transmembrane region" description="Helical" evidence="6">
    <location>
        <begin position="70"/>
        <end position="100"/>
    </location>
</feature>
<accession>A0A167REV2</accession>
<evidence type="ECO:0000256" key="3">
    <source>
        <dbReference type="ARBA" id="ARBA00022989"/>
    </source>
</evidence>
<dbReference type="STRING" id="1081102.A0A167REV2"/>
<feature type="transmembrane region" description="Helical" evidence="6">
    <location>
        <begin position="138"/>
        <end position="155"/>
    </location>
</feature>
<evidence type="ECO:0000256" key="2">
    <source>
        <dbReference type="ARBA" id="ARBA00022692"/>
    </source>
</evidence>
<feature type="transmembrane region" description="Helical" evidence="6">
    <location>
        <begin position="509"/>
        <end position="526"/>
    </location>
</feature>
<dbReference type="Pfam" id="PF07690">
    <property type="entry name" value="MFS_1"/>
    <property type="match status" value="1"/>
</dbReference>
<protein>
    <submittedName>
        <fullName evidence="7">Major facilitator superfamily transporter</fullName>
    </submittedName>
</protein>
<feature type="transmembrane region" description="Helical" evidence="6">
    <location>
        <begin position="546"/>
        <end position="567"/>
    </location>
</feature>
<keyword evidence="8" id="KW-1185">Reference proteome</keyword>
<keyword evidence="4 6" id="KW-0472">Membrane</keyword>
<feature type="transmembrane region" description="Helical" evidence="6">
    <location>
        <begin position="197"/>
        <end position="218"/>
    </location>
</feature>
<dbReference type="SUPFAM" id="SSF103473">
    <property type="entry name" value="MFS general substrate transporter"/>
    <property type="match status" value="1"/>
</dbReference>
<evidence type="ECO:0000256" key="5">
    <source>
        <dbReference type="SAM" id="MobiDB-lite"/>
    </source>
</evidence>
<keyword evidence="2 6" id="KW-0812">Transmembrane</keyword>
<dbReference type="PANTHER" id="PTHR23502">
    <property type="entry name" value="MAJOR FACILITATOR SUPERFAMILY"/>
    <property type="match status" value="1"/>
</dbReference>
<gene>
    <name evidence="7" type="ORF">SPI_06598</name>
</gene>
<organism evidence="7 8">
    <name type="scientific">Niveomyces insectorum RCEF 264</name>
    <dbReference type="NCBI Taxonomy" id="1081102"/>
    <lineage>
        <taxon>Eukaryota</taxon>
        <taxon>Fungi</taxon>
        <taxon>Dikarya</taxon>
        <taxon>Ascomycota</taxon>
        <taxon>Pezizomycotina</taxon>
        <taxon>Sordariomycetes</taxon>
        <taxon>Hypocreomycetidae</taxon>
        <taxon>Hypocreales</taxon>
        <taxon>Cordycipitaceae</taxon>
        <taxon>Niveomyces</taxon>
    </lineage>
</organism>
<dbReference type="GO" id="GO:0022857">
    <property type="term" value="F:transmembrane transporter activity"/>
    <property type="evidence" value="ECO:0007669"/>
    <property type="project" value="InterPro"/>
</dbReference>
<dbReference type="GO" id="GO:0005886">
    <property type="term" value="C:plasma membrane"/>
    <property type="evidence" value="ECO:0007669"/>
    <property type="project" value="TreeGrafter"/>
</dbReference>
<evidence type="ECO:0000256" key="1">
    <source>
        <dbReference type="ARBA" id="ARBA00004141"/>
    </source>
</evidence>
<feature type="transmembrane region" description="Helical" evidence="6">
    <location>
        <begin position="106"/>
        <end position="126"/>
    </location>
</feature>
<dbReference type="EMBL" id="AZHD01000012">
    <property type="protein sequence ID" value="OAA58525.1"/>
    <property type="molecule type" value="Genomic_DNA"/>
</dbReference>
<dbReference type="InterPro" id="IPR011701">
    <property type="entry name" value="MFS"/>
</dbReference>
<comment type="caution">
    <text evidence="7">The sequence shown here is derived from an EMBL/GenBank/DDBJ whole genome shotgun (WGS) entry which is preliminary data.</text>
</comment>
<feature type="region of interest" description="Disordered" evidence="5">
    <location>
        <begin position="273"/>
        <end position="304"/>
    </location>
</feature>
<comment type="subcellular location">
    <subcellularLocation>
        <location evidence="1">Membrane</location>
        <topology evidence="1">Multi-pass membrane protein</topology>
    </subcellularLocation>
</comment>
<proteinExistence type="predicted"/>
<dbReference type="Gene3D" id="1.20.1250.20">
    <property type="entry name" value="MFS general substrate transporter like domains"/>
    <property type="match status" value="1"/>
</dbReference>
<evidence type="ECO:0000256" key="6">
    <source>
        <dbReference type="SAM" id="Phobius"/>
    </source>
</evidence>
<dbReference type="Proteomes" id="UP000076874">
    <property type="component" value="Unassembled WGS sequence"/>
</dbReference>
<dbReference type="OrthoDB" id="2585655at2759"/>
<sequence length="587" mass="64865">MGLGILEDRAMEHVPGTTWYFEDPARPQTAPDGHSGLKCDTSGPVPIILVPQPSDDPNDPLNWPLWRRDLICCILSVTAIFATALGPILAANTITLSLWFERDFTQVALLTGYFLLGVGFAGTFFVPSSRIWGKRHAFVLGTCILIGSSAWGGAVNRNYRSMLWARIIQGVGCAPFEALVNAAMGDLYFVHQRGKRMAFTNLAVFGGSFFTPIVVGKITHTIKWWWTFYLVAIFCGVCLPAVIFLCPETAYRRDAVLNLDMLDTYENVALRKDEEQRVGPESQRSSSGMDEEKSTGPGSAAPATADAPLGASAVSAANNGGYPAQAIVPQKVSYWRSLALFNGRKSDENFFKLLLRPFALFLQPAFLWASLAQGTLIGWTVFIGVIMAEFFLGFPLWWDEVETGYAYTGAFLGAIGGFLIAGILADWSAKKLTRLNKGVYEPEFRLVLVIPQLVFGVMGLYGFGATIDGMMKQKFGWAVPLMFFGFEVCGMVIGAVASSLYIVDAYRDLAIEGFTCMIIFKNFFSYGLTFKAYDWLVLNETKARPVFNALGSVQLVICLLAIPMYVLGKRNRSFFYRHDLLKMFGLR</sequence>
<evidence type="ECO:0000256" key="4">
    <source>
        <dbReference type="ARBA" id="ARBA00023136"/>
    </source>
</evidence>
<feature type="transmembrane region" description="Helical" evidence="6">
    <location>
        <begin position="446"/>
        <end position="465"/>
    </location>
</feature>
<name>A0A167REV2_9HYPO</name>
<evidence type="ECO:0000313" key="7">
    <source>
        <dbReference type="EMBL" id="OAA58525.1"/>
    </source>
</evidence>
<feature type="transmembrane region" description="Helical" evidence="6">
    <location>
        <begin position="376"/>
        <end position="398"/>
    </location>
</feature>
<dbReference type="InterPro" id="IPR036259">
    <property type="entry name" value="MFS_trans_sf"/>
</dbReference>
<dbReference type="AlphaFoldDB" id="A0A167REV2"/>
<feature type="transmembrane region" description="Helical" evidence="6">
    <location>
        <begin position="404"/>
        <end position="425"/>
    </location>
</feature>
<feature type="transmembrane region" description="Helical" evidence="6">
    <location>
        <begin position="224"/>
        <end position="246"/>
    </location>
</feature>
<evidence type="ECO:0000313" key="8">
    <source>
        <dbReference type="Proteomes" id="UP000076874"/>
    </source>
</evidence>
<feature type="compositionally biased region" description="Low complexity" evidence="5">
    <location>
        <begin position="295"/>
        <end position="304"/>
    </location>
</feature>
<feature type="transmembrane region" description="Helical" evidence="6">
    <location>
        <begin position="477"/>
        <end position="502"/>
    </location>
</feature>
<reference evidence="7 8" key="1">
    <citation type="journal article" date="2016" name="Genome Biol. Evol.">
        <title>Divergent and convergent evolution of fungal pathogenicity.</title>
        <authorList>
            <person name="Shang Y."/>
            <person name="Xiao G."/>
            <person name="Zheng P."/>
            <person name="Cen K."/>
            <person name="Zhan S."/>
            <person name="Wang C."/>
        </authorList>
    </citation>
    <scope>NUCLEOTIDE SEQUENCE [LARGE SCALE GENOMIC DNA]</scope>
    <source>
        <strain evidence="7 8">RCEF 264</strain>
    </source>
</reference>